<gene>
    <name evidence="3" type="ORF">H4R34_003736</name>
</gene>
<accession>A0A9W8B1K7</accession>
<dbReference type="Proteomes" id="UP001151582">
    <property type="component" value="Unassembled WGS sequence"/>
</dbReference>
<feature type="compositionally biased region" description="Basic residues" evidence="1">
    <location>
        <begin position="139"/>
        <end position="151"/>
    </location>
</feature>
<comment type="caution">
    <text evidence="3">The sequence shown here is derived from an EMBL/GenBank/DDBJ whole genome shotgun (WGS) entry which is preliminary data.</text>
</comment>
<keyword evidence="4" id="KW-1185">Reference proteome</keyword>
<organism evidence="3 4">
    <name type="scientific">Dimargaris verticillata</name>
    <dbReference type="NCBI Taxonomy" id="2761393"/>
    <lineage>
        <taxon>Eukaryota</taxon>
        <taxon>Fungi</taxon>
        <taxon>Fungi incertae sedis</taxon>
        <taxon>Zoopagomycota</taxon>
        <taxon>Kickxellomycotina</taxon>
        <taxon>Dimargaritomycetes</taxon>
        <taxon>Dimargaritales</taxon>
        <taxon>Dimargaritaceae</taxon>
        <taxon>Dimargaris</taxon>
    </lineage>
</organism>
<feature type="chain" id="PRO_5040961362" evidence="2">
    <location>
        <begin position="21"/>
        <end position="383"/>
    </location>
</feature>
<reference evidence="3" key="1">
    <citation type="submission" date="2022-07" db="EMBL/GenBank/DDBJ databases">
        <title>Phylogenomic reconstructions and comparative analyses of Kickxellomycotina fungi.</title>
        <authorList>
            <person name="Reynolds N.K."/>
            <person name="Stajich J.E."/>
            <person name="Barry K."/>
            <person name="Grigoriev I.V."/>
            <person name="Crous P."/>
            <person name="Smith M.E."/>
        </authorList>
    </citation>
    <scope>NUCLEOTIDE SEQUENCE</scope>
    <source>
        <strain evidence="3">RSA 567</strain>
    </source>
</reference>
<proteinExistence type="predicted"/>
<sequence>MQGQILGLVSLGLLVAIAASSTLPADYRKLTYKYDPNWSWADDMDFDSEGFDPFAHVSELEPMQKSDNSDGNIVDELARFDAPRPGILEHSHNVHNAPLAVGDGTLDIVVADEDETNEDPTIDSVDASADVAEQTSATNKKKKKKQKKKKTKAGDAFHLEYHLPNLVTKVQNFKIATGERENILRNMYFTGLAMNLKLKSQVASKILLRDEEKVFAPRNRPATVLSGLQKMFSQYPQRLAQRQQECLDNFEHLKRAAIEAQYQASGHQLTETQITSEIAALTNDELNGILKRTKNKAVADQKKILCSFLWAASTDVHFLGDLMVKAKNYIGSSMTDGERETLQSQIADLRQMSRQLIPLAQNVFGMVEDIIGGPVDDNDFSGI</sequence>
<dbReference type="EMBL" id="JANBQB010000376">
    <property type="protein sequence ID" value="KAJ1977070.1"/>
    <property type="molecule type" value="Genomic_DNA"/>
</dbReference>
<evidence type="ECO:0000256" key="2">
    <source>
        <dbReference type="SAM" id="SignalP"/>
    </source>
</evidence>
<dbReference type="AlphaFoldDB" id="A0A9W8B1K7"/>
<name>A0A9W8B1K7_9FUNG</name>
<feature type="signal peptide" evidence="2">
    <location>
        <begin position="1"/>
        <end position="20"/>
    </location>
</feature>
<feature type="region of interest" description="Disordered" evidence="1">
    <location>
        <begin position="117"/>
        <end position="153"/>
    </location>
</feature>
<evidence type="ECO:0000313" key="4">
    <source>
        <dbReference type="Proteomes" id="UP001151582"/>
    </source>
</evidence>
<evidence type="ECO:0000313" key="3">
    <source>
        <dbReference type="EMBL" id="KAJ1977070.1"/>
    </source>
</evidence>
<protein>
    <submittedName>
        <fullName evidence="3">Uncharacterized protein</fullName>
    </submittedName>
</protein>
<evidence type="ECO:0000256" key="1">
    <source>
        <dbReference type="SAM" id="MobiDB-lite"/>
    </source>
</evidence>
<keyword evidence="2" id="KW-0732">Signal</keyword>